<evidence type="ECO:0000313" key="1">
    <source>
        <dbReference type="EMBL" id="KAF5331569.1"/>
    </source>
</evidence>
<dbReference type="EMBL" id="JAACJK010000113">
    <property type="protein sequence ID" value="KAF5331569.1"/>
    <property type="molecule type" value="Genomic_DNA"/>
</dbReference>
<organism evidence="1 2">
    <name type="scientific">Ephemerocybe angulata</name>
    <dbReference type="NCBI Taxonomy" id="980116"/>
    <lineage>
        <taxon>Eukaryota</taxon>
        <taxon>Fungi</taxon>
        <taxon>Dikarya</taxon>
        <taxon>Basidiomycota</taxon>
        <taxon>Agaricomycotina</taxon>
        <taxon>Agaricomycetes</taxon>
        <taxon>Agaricomycetidae</taxon>
        <taxon>Agaricales</taxon>
        <taxon>Agaricineae</taxon>
        <taxon>Psathyrellaceae</taxon>
        <taxon>Ephemerocybe</taxon>
    </lineage>
</organism>
<dbReference type="Proteomes" id="UP000541558">
    <property type="component" value="Unassembled WGS sequence"/>
</dbReference>
<protein>
    <submittedName>
        <fullName evidence="1">Uncharacterized protein</fullName>
    </submittedName>
</protein>
<gene>
    <name evidence="1" type="ORF">D9611_007562</name>
</gene>
<sequence length="125" mass="14191">METFLGYEAVCVSFHERWIVEVRADGVLDGGGNIIWSPEVYSRTGMQFARQYPDKQVSTSSQDTIALETRVRLFSWFVAMQMEETVAAGSKTILRAGLDLDDDEVVQSLGELKVRFVEEQDLMDF</sequence>
<comment type="caution">
    <text evidence="1">The sequence shown here is derived from an EMBL/GenBank/DDBJ whole genome shotgun (WGS) entry which is preliminary data.</text>
</comment>
<proteinExistence type="predicted"/>
<dbReference type="OrthoDB" id="8191639at2759"/>
<dbReference type="AlphaFoldDB" id="A0A8H5BYL0"/>
<accession>A0A8H5BYL0</accession>
<keyword evidence="2" id="KW-1185">Reference proteome</keyword>
<evidence type="ECO:0000313" key="2">
    <source>
        <dbReference type="Proteomes" id="UP000541558"/>
    </source>
</evidence>
<name>A0A8H5BYL0_9AGAR</name>
<reference evidence="1 2" key="1">
    <citation type="journal article" date="2020" name="ISME J.">
        <title>Uncovering the hidden diversity of litter-decomposition mechanisms in mushroom-forming fungi.</title>
        <authorList>
            <person name="Floudas D."/>
            <person name="Bentzer J."/>
            <person name="Ahren D."/>
            <person name="Johansson T."/>
            <person name="Persson P."/>
            <person name="Tunlid A."/>
        </authorList>
    </citation>
    <scope>NUCLEOTIDE SEQUENCE [LARGE SCALE GENOMIC DNA]</scope>
    <source>
        <strain evidence="1 2">CBS 175.51</strain>
    </source>
</reference>